<evidence type="ECO:0000256" key="1">
    <source>
        <dbReference type="SAM" id="Phobius"/>
    </source>
</evidence>
<comment type="caution">
    <text evidence="2">The sequence shown here is derived from an EMBL/GenBank/DDBJ whole genome shotgun (WGS) entry which is preliminary data.</text>
</comment>
<dbReference type="Proteomes" id="UP000179807">
    <property type="component" value="Unassembled WGS sequence"/>
</dbReference>
<dbReference type="RefSeq" id="XP_068364533.1">
    <property type="nucleotide sequence ID" value="XM_068500596.1"/>
</dbReference>
<name>A0A1J4KPP6_9EUKA</name>
<evidence type="ECO:0000313" key="3">
    <source>
        <dbReference type="Proteomes" id="UP000179807"/>
    </source>
</evidence>
<dbReference type="GeneID" id="94835300"/>
<accession>A0A1J4KPP6</accession>
<gene>
    <name evidence="2" type="ORF">TRFO_19122</name>
</gene>
<keyword evidence="3" id="KW-1185">Reference proteome</keyword>
<keyword evidence="1" id="KW-0472">Membrane</keyword>
<feature type="transmembrane region" description="Helical" evidence="1">
    <location>
        <begin position="28"/>
        <end position="55"/>
    </location>
</feature>
<sequence>MQALRSLFEIMFSHLLRIKKKVNQRPKYINMMFLFVIYLFVINHQNLNFFIFVYVNFYHNNTTFSNPPYYLNEIGNSNWIRNDYSSFFEDHIDPTRCPICLSKGIDLNFNNNSLFDERLKKMKFNEMSKEDDIEKDKEILKEKYQYIQELNTKDTKEGGLETFYDLTNKSILQSLTKIQINEQIESTGKDIVLSCLFKIIVHSLNFVRTFRSTQSRARIILFVDDSSIQKMNSFMISTFERCQVHFINIGTLNPKYCESIASIRMILFYSFLLKYHYFINRVLIVDLTDTYFYGDPFTNDISSDDFILTAEGYTFSFSRFNFDWVQNVARHYGNNAGPFLNNQIINNGLLIGGIYPILSFYDQIFELDIFKPNFDPTFNDQGIVNYLYYFKNFSNNNKNHSNINITVIQPGKGAYQSMTGLENFFHVNQETFEVTIQSQSLKILHQFDRYCPLLQNIRNLCPSLGSNHQDAYPQKRHTVGICFYDNEI</sequence>
<protein>
    <submittedName>
        <fullName evidence="2">Uncharacterized protein</fullName>
    </submittedName>
</protein>
<reference evidence="2" key="1">
    <citation type="submission" date="2016-10" db="EMBL/GenBank/DDBJ databases">
        <authorList>
            <person name="Benchimol M."/>
            <person name="Almeida L.G."/>
            <person name="Vasconcelos A.T."/>
            <person name="Perreira-Neves A."/>
            <person name="Rosa I.A."/>
            <person name="Tasca T."/>
            <person name="Bogo M.R."/>
            <person name="de Souza W."/>
        </authorList>
    </citation>
    <scope>NUCLEOTIDE SEQUENCE [LARGE SCALE GENOMIC DNA]</scope>
    <source>
        <strain evidence="2">K</strain>
    </source>
</reference>
<keyword evidence="1" id="KW-0812">Transmembrane</keyword>
<proteinExistence type="predicted"/>
<evidence type="ECO:0000313" key="2">
    <source>
        <dbReference type="EMBL" id="OHT11397.1"/>
    </source>
</evidence>
<keyword evidence="1" id="KW-1133">Transmembrane helix</keyword>
<organism evidence="2 3">
    <name type="scientific">Tritrichomonas foetus</name>
    <dbReference type="NCBI Taxonomy" id="1144522"/>
    <lineage>
        <taxon>Eukaryota</taxon>
        <taxon>Metamonada</taxon>
        <taxon>Parabasalia</taxon>
        <taxon>Tritrichomonadida</taxon>
        <taxon>Tritrichomonadidae</taxon>
        <taxon>Tritrichomonas</taxon>
    </lineage>
</organism>
<dbReference type="VEuPathDB" id="TrichDB:TRFO_19122"/>
<dbReference type="AlphaFoldDB" id="A0A1J4KPP6"/>
<dbReference type="EMBL" id="MLAK01000588">
    <property type="protein sequence ID" value="OHT11397.1"/>
    <property type="molecule type" value="Genomic_DNA"/>
</dbReference>